<dbReference type="GO" id="GO:0016020">
    <property type="term" value="C:membrane"/>
    <property type="evidence" value="ECO:0007669"/>
    <property type="project" value="UniProtKB-SubCell"/>
</dbReference>
<sequence>MVVFSYVGKKLEQLCSCSSFMIINLCKFVCFLAICFYHYVVGRMNRFSIELFYFLFVSCFGFLILNATAPRTTTSYTPSKLDVFFTSVSATTVSSMSVVEMEVFSNTQLIILTILMFIGGEVFTSMVGLLVRGFLGHSSRKDGGRVNDSMSDLGIPPNFHDQLELGSIGNPEFESSKSDIFESGYDSERVTDVEELKYKSLKFLGLLALGYLFFVQTLGVISVYVYLNVISSAKNVLKQKGLNTFTFSLFTIVSTFASCGFVPTNENMMVFSKNSGLLLLLIPQVLLDSLMGMNNYQKFMGVLFQTINTRHTGETIVDLSTVAAASLVLIVVMMYLPPYTSFLPLSSKESGKRNSDQRKKKSKRIVMGNMVFSQLSYLVIFIILICITERRKIKDDPLNFSVLNIVFEVISAYGNVGFTTGYSCGRQLKPDGICENKWEVCVHHSNLSSSRTIGKTRAMPSTEFLVPSDMEAISVLLAAPRIETKLIHLKADRKRYGSFKKFDNPKDCVSIIQSLKQKELPHIANELVPRLQAEGFLLDNSTLTALMMYYAKNGFFTQANALWHEILNSAYNLDIHVVSDLIDAYIGAGIFNEVIRIVHEISVRHPQLQHQIYVHTVSSFGKIGELELMEYTLKEMVSKGFCDSSVSNAYMVYYSRFGSITMMENAYKRLKSSSFLIEKNGIRAVSVAYIRDKKFHSLGNFLRDVGLGRRNCGNLLWNLLLLSYAANFKMKSLQREFLNMVEAGFYPDLTTFNIRAVAFSKMSLFWDLHLSLEHMNHNGILPDLVTYGCVVDAYMDRRLGRNLDFASSKMNVKDSPIVLTDRILFEVFGKGDFHSSSEALLEFNTQKTWTYKNLIAIYLKKKYRSSQVFWNY</sequence>
<gene>
    <name evidence="8" type="ORF">E3N88_17583</name>
</gene>
<proteinExistence type="predicted"/>
<name>A0A5N6NVA8_9ASTR</name>
<protein>
    <recommendedName>
        <fullName evidence="10">Cation transporter</fullName>
    </recommendedName>
</protein>
<keyword evidence="9" id="KW-1185">Reference proteome</keyword>
<dbReference type="Pfam" id="PF02386">
    <property type="entry name" value="TrkH"/>
    <property type="match status" value="1"/>
</dbReference>
<keyword evidence="6 7" id="KW-0472">Membrane</keyword>
<evidence type="ECO:0000313" key="9">
    <source>
        <dbReference type="Proteomes" id="UP000326396"/>
    </source>
</evidence>
<evidence type="ECO:0000256" key="2">
    <source>
        <dbReference type="ARBA" id="ARBA00022448"/>
    </source>
</evidence>
<dbReference type="PANTHER" id="PTHR47493:SF1">
    <property type="entry name" value="OS08G0520200 PROTEIN"/>
    <property type="match status" value="1"/>
</dbReference>
<dbReference type="GO" id="GO:0008324">
    <property type="term" value="F:monoatomic cation transmembrane transporter activity"/>
    <property type="evidence" value="ECO:0007669"/>
    <property type="project" value="InterPro"/>
</dbReference>
<dbReference type="Gene3D" id="1.25.40.10">
    <property type="entry name" value="Tetratricopeptide repeat domain"/>
    <property type="match status" value="2"/>
</dbReference>
<dbReference type="PANTHER" id="PTHR47493">
    <property type="entry name" value="OS08G0520200 PROTEIN"/>
    <property type="match status" value="1"/>
</dbReference>
<feature type="transmembrane region" description="Helical" evidence="7">
    <location>
        <begin position="322"/>
        <end position="345"/>
    </location>
</feature>
<accession>A0A5N6NVA8</accession>
<evidence type="ECO:0000256" key="5">
    <source>
        <dbReference type="ARBA" id="ARBA00023065"/>
    </source>
</evidence>
<evidence type="ECO:0008006" key="10">
    <source>
        <dbReference type="Google" id="ProtNLM"/>
    </source>
</evidence>
<feature type="transmembrane region" description="Helical" evidence="7">
    <location>
        <begin position="20"/>
        <end position="39"/>
    </location>
</feature>
<organism evidence="8 9">
    <name type="scientific">Mikania micrantha</name>
    <name type="common">bitter vine</name>
    <dbReference type="NCBI Taxonomy" id="192012"/>
    <lineage>
        <taxon>Eukaryota</taxon>
        <taxon>Viridiplantae</taxon>
        <taxon>Streptophyta</taxon>
        <taxon>Embryophyta</taxon>
        <taxon>Tracheophyta</taxon>
        <taxon>Spermatophyta</taxon>
        <taxon>Magnoliopsida</taxon>
        <taxon>eudicotyledons</taxon>
        <taxon>Gunneridae</taxon>
        <taxon>Pentapetalae</taxon>
        <taxon>asterids</taxon>
        <taxon>campanulids</taxon>
        <taxon>Asterales</taxon>
        <taxon>Asteraceae</taxon>
        <taxon>Asteroideae</taxon>
        <taxon>Heliantheae alliance</taxon>
        <taxon>Eupatorieae</taxon>
        <taxon>Mikania</taxon>
    </lineage>
</organism>
<feature type="transmembrane region" description="Helical" evidence="7">
    <location>
        <begin position="203"/>
        <end position="227"/>
    </location>
</feature>
<comment type="caution">
    <text evidence="8">The sequence shown here is derived from an EMBL/GenBank/DDBJ whole genome shotgun (WGS) entry which is preliminary data.</text>
</comment>
<keyword evidence="5" id="KW-0406">Ion transport</keyword>
<feature type="transmembrane region" description="Helical" evidence="7">
    <location>
        <begin position="109"/>
        <end position="131"/>
    </location>
</feature>
<keyword evidence="3 7" id="KW-0812">Transmembrane</keyword>
<evidence type="ECO:0000256" key="1">
    <source>
        <dbReference type="ARBA" id="ARBA00004141"/>
    </source>
</evidence>
<dbReference type="AlphaFoldDB" id="A0A5N6NVA8"/>
<keyword evidence="4 7" id="KW-1133">Transmembrane helix</keyword>
<dbReference type="Proteomes" id="UP000326396">
    <property type="component" value="Linkage Group LG17"/>
</dbReference>
<feature type="transmembrane region" description="Helical" evidence="7">
    <location>
        <begin position="366"/>
        <end position="385"/>
    </location>
</feature>
<evidence type="ECO:0000256" key="4">
    <source>
        <dbReference type="ARBA" id="ARBA00022989"/>
    </source>
</evidence>
<dbReference type="InterPro" id="IPR003445">
    <property type="entry name" value="Cat_transpt"/>
</dbReference>
<dbReference type="GO" id="GO:0030001">
    <property type="term" value="P:metal ion transport"/>
    <property type="evidence" value="ECO:0007669"/>
    <property type="project" value="UniProtKB-ARBA"/>
</dbReference>
<dbReference type="InterPro" id="IPR011990">
    <property type="entry name" value="TPR-like_helical_dom_sf"/>
</dbReference>
<keyword evidence="2" id="KW-0813">Transport</keyword>
<evidence type="ECO:0000256" key="3">
    <source>
        <dbReference type="ARBA" id="ARBA00022692"/>
    </source>
</evidence>
<reference evidence="8 9" key="1">
    <citation type="submission" date="2019-05" db="EMBL/GenBank/DDBJ databases">
        <title>Mikania micrantha, genome provides insights into the molecular mechanism of rapid growth.</title>
        <authorList>
            <person name="Liu B."/>
        </authorList>
    </citation>
    <scope>NUCLEOTIDE SEQUENCE [LARGE SCALE GENOMIC DNA]</scope>
    <source>
        <strain evidence="8">NLD-2019</strain>
        <tissue evidence="8">Leaf</tissue>
    </source>
</reference>
<evidence type="ECO:0000256" key="7">
    <source>
        <dbReference type="SAM" id="Phobius"/>
    </source>
</evidence>
<comment type="subcellular location">
    <subcellularLocation>
        <location evidence="1">Membrane</location>
        <topology evidence="1">Multi-pass membrane protein</topology>
    </subcellularLocation>
</comment>
<feature type="transmembrane region" description="Helical" evidence="7">
    <location>
        <begin position="247"/>
        <end position="264"/>
    </location>
</feature>
<dbReference type="OrthoDB" id="762539at2759"/>
<evidence type="ECO:0000313" key="8">
    <source>
        <dbReference type="EMBL" id="KAD5317637.1"/>
    </source>
</evidence>
<dbReference type="EMBL" id="SZYD01000009">
    <property type="protein sequence ID" value="KAD5317637.1"/>
    <property type="molecule type" value="Genomic_DNA"/>
</dbReference>
<feature type="transmembrane region" description="Helical" evidence="7">
    <location>
        <begin position="51"/>
        <end position="69"/>
    </location>
</feature>
<evidence type="ECO:0000256" key="6">
    <source>
        <dbReference type="ARBA" id="ARBA00023136"/>
    </source>
</evidence>